<dbReference type="RefSeq" id="WP_008991375.1">
    <property type="nucleotide sequence ID" value="NZ_AMSG01000008.1"/>
</dbReference>
<proteinExistence type="inferred from homology"/>
<dbReference type="STRING" id="555500.I215_07601"/>
<dbReference type="PANTHER" id="PTHR33607:SF2">
    <property type="entry name" value="ENDONUCLEASE-1"/>
    <property type="match status" value="1"/>
</dbReference>
<sequence>MTNIQLTTPKALLLIFWVSTLIFSCKNSNTTEKSTSNIEFHKDSVLLKIPSALKSYYSQVDFNKDDLVLYEDLATTTISKHVNIQSYSARHKQLYDIDAKVGQRDSVVLIYSGEIRYREEFLSGGNNYKPQTFNTEHVYPQSLIVNTAKGDLHHLRVCDNRVNSKRSNYPFTQGQGSYKVIDKSWFPGDEWKGDVARMIMYLNLRYAESFEDAGSLELFLNWNVEDPVSDFEIQRNDRIEKVQGNRNPFIDNPYLATMIWGGPKADNHWK</sequence>
<evidence type="ECO:0000256" key="3">
    <source>
        <dbReference type="ARBA" id="ARBA00022801"/>
    </source>
</evidence>
<evidence type="ECO:0000256" key="2">
    <source>
        <dbReference type="ARBA" id="ARBA00022722"/>
    </source>
</evidence>
<dbReference type="OrthoDB" id="9805017at2"/>
<keyword evidence="2" id="KW-0540">Nuclease</keyword>
<protein>
    <submittedName>
        <fullName evidence="4">Extracellular ribonuclease</fullName>
    </submittedName>
</protein>
<evidence type="ECO:0000313" key="4">
    <source>
        <dbReference type="EMBL" id="EKF55313.1"/>
    </source>
</evidence>
<reference evidence="4 5" key="1">
    <citation type="journal article" date="2012" name="J. Bacteriol.">
        <title>Genome Sequence of Galbibacter marinum Type Strain ck-I2-15.</title>
        <authorList>
            <person name="Lai Q."/>
            <person name="Li C."/>
            <person name="Shao Z."/>
        </authorList>
    </citation>
    <scope>NUCLEOTIDE SEQUENCE [LARGE SCALE GENOMIC DNA]</scope>
    <source>
        <strain evidence="5">ck-I2-15</strain>
    </source>
</reference>
<dbReference type="EMBL" id="AMSG01000008">
    <property type="protein sequence ID" value="EKF55313.1"/>
    <property type="molecule type" value="Genomic_DNA"/>
</dbReference>
<comment type="caution">
    <text evidence="4">The sequence shown here is derived from an EMBL/GenBank/DDBJ whole genome shotgun (WGS) entry which is preliminary data.</text>
</comment>
<dbReference type="Pfam" id="PF04231">
    <property type="entry name" value="Endonuclease_1"/>
    <property type="match status" value="1"/>
</dbReference>
<keyword evidence="5" id="KW-1185">Reference proteome</keyword>
<evidence type="ECO:0000256" key="1">
    <source>
        <dbReference type="ARBA" id="ARBA00006429"/>
    </source>
</evidence>
<dbReference type="GO" id="GO:0016787">
    <property type="term" value="F:hydrolase activity"/>
    <property type="evidence" value="ECO:0007669"/>
    <property type="project" value="UniProtKB-KW"/>
</dbReference>
<dbReference type="PANTHER" id="PTHR33607">
    <property type="entry name" value="ENDONUCLEASE-1"/>
    <property type="match status" value="1"/>
</dbReference>
<keyword evidence="3" id="KW-0378">Hydrolase</keyword>
<dbReference type="SUPFAM" id="SSF54060">
    <property type="entry name" value="His-Me finger endonucleases"/>
    <property type="match status" value="1"/>
</dbReference>
<dbReference type="InterPro" id="IPR007346">
    <property type="entry name" value="Endonuclease-I"/>
</dbReference>
<dbReference type="Proteomes" id="UP000007364">
    <property type="component" value="Unassembled WGS sequence"/>
</dbReference>
<dbReference type="eggNOG" id="COG2356">
    <property type="taxonomic scope" value="Bacteria"/>
</dbReference>
<dbReference type="PATRIC" id="fig|555500.3.peg.1573"/>
<accession>K2P2T6</accession>
<dbReference type="InterPro" id="IPR044925">
    <property type="entry name" value="His-Me_finger_sf"/>
</dbReference>
<gene>
    <name evidence="4" type="ORF">I215_07601</name>
</gene>
<evidence type="ECO:0000313" key="5">
    <source>
        <dbReference type="Proteomes" id="UP000007364"/>
    </source>
</evidence>
<dbReference type="AlphaFoldDB" id="K2P2T6"/>
<name>K2P2T6_9FLAO</name>
<dbReference type="GO" id="GO:0004518">
    <property type="term" value="F:nuclease activity"/>
    <property type="evidence" value="ECO:0007669"/>
    <property type="project" value="UniProtKB-KW"/>
</dbReference>
<comment type="similarity">
    <text evidence="1">Belongs to the EndA/NucM nuclease family.</text>
</comment>
<organism evidence="4 5">
    <name type="scientific">Galbibacter marinus</name>
    <dbReference type="NCBI Taxonomy" id="555500"/>
    <lineage>
        <taxon>Bacteria</taxon>
        <taxon>Pseudomonadati</taxon>
        <taxon>Bacteroidota</taxon>
        <taxon>Flavobacteriia</taxon>
        <taxon>Flavobacteriales</taxon>
        <taxon>Flavobacteriaceae</taxon>
        <taxon>Galbibacter</taxon>
    </lineage>
</organism>